<dbReference type="RefSeq" id="XP_056764228.1">
    <property type="nucleotide sequence ID" value="XM_056911402.1"/>
</dbReference>
<organism evidence="1 2">
    <name type="scientific">Penicillium daleae</name>
    <dbReference type="NCBI Taxonomy" id="63821"/>
    <lineage>
        <taxon>Eukaryota</taxon>
        <taxon>Fungi</taxon>
        <taxon>Dikarya</taxon>
        <taxon>Ascomycota</taxon>
        <taxon>Pezizomycotina</taxon>
        <taxon>Eurotiomycetes</taxon>
        <taxon>Eurotiomycetidae</taxon>
        <taxon>Eurotiales</taxon>
        <taxon>Aspergillaceae</taxon>
        <taxon>Penicillium</taxon>
    </lineage>
</organism>
<proteinExistence type="predicted"/>
<dbReference type="EMBL" id="JAPVEA010000007">
    <property type="protein sequence ID" value="KAJ5444148.1"/>
    <property type="molecule type" value="Genomic_DNA"/>
</dbReference>
<keyword evidence="2" id="KW-1185">Reference proteome</keyword>
<name>A0AAD6G1E9_9EURO</name>
<reference evidence="1" key="1">
    <citation type="submission" date="2022-12" db="EMBL/GenBank/DDBJ databases">
        <authorList>
            <person name="Petersen C."/>
        </authorList>
    </citation>
    <scope>NUCLEOTIDE SEQUENCE</scope>
    <source>
        <strain evidence="1">IBT 16125</strain>
    </source>
</reference>
<sequence>MGNGTVDTISAVHVDFLHALYMNGNAPEHPGSLRSLRAQFQQSSSEWHGLLGSKVPRLDGSQFSCDQYHELETKADQ</sequence>
<gene>
    <name evidence="1" type="ORF">N7458_008020</name>
</gene>
<comment type="caution">
    <text evidence="1">The sequence shown here is derived from an EMBL/GenBank/DDBJ whole genome shotgun (WGS) entry which is preliminary data.</text>
</comment>
<dbReference type="GeneID" id="81601645"/>
<evidence type="ECO:0000313" key="2">
    <source>
        <dbReference type="Proteomes" id="UP001213681"/>
    </source>
</evidence>
<protein>
    <submittedName>
        <fullName evidence="1">Uncharacterized protein</fullName>
    </submittedName>
</protein>
<reference evidence="1" key="2">
    <citation type="journal article" date="2023" name="IMA Fungus">
        <title>Comparative genomic study of the Penicillium genus elucidates a diverse pangenome and 15 lateral gene transfer events.</title>
        <authorList>
            <person name="Petersen C."/>
            <person name="Sorensen T."/>
            <person name="Nielsen M.R."/>
            <person name="Sondergaard T.E."/>
            <person name="Sorensen J.L."/>
            <person name="Fitzpatrick D.A."/>
            <person name="Frisvad J.C."/>
            <person name="Nielsen K.L."/>
        </authorList>
    </citation>
    <scope>NUCLEOTIDE SEQUENCE</scope>
    <source>
        <strain evidence="1">IBT 16125</strain>
    </source>
</reference>
<evidence type="ECO:0000313" key="1">
    <source>
        <dbReference type="EMBL" id="KAJ5444148.1"/>
    </source>
</evidence>
<dbReference type="AlphaFoldDB" id="A0AAD6G1E9"/>
<dbReference type="Proteomes" id="UP001213681">
    <property type="component" value="Unassembled WGS sequence"/>
</dbReference>
<accession>A0AAD6G1E9</accession>